<dbReference type="InterPro" id="IPR027417">
    <property type="entry name" value="P-loop_NTPase"/>
</dbReference>
<keyword evidence="2" id="KW-1185">Reference proteome</keyword>
<dbReference type="AlphaFoldDB" id="A0A919EHT2"/>
<sequence>MSGGGRLVVLWSAPRCRSTVFSRSVAERGDFLVLHEPFSHLADFGREEIEGVECRTEAEVIARLLELGRERQVFVKDTTDFRYPGVLTDARFLGGARHTFIVRDPREAIASHYGLNPGLGRNEIGFEWLREIHDRVAEVTGTDPAVVDAADLVAAPAATLRAYCAAIGVPFLEHALSWRPGGLPGWQKTARWHSDASGSGAISAEVSSRPPLDVPGHPLLGPFYRYHLPHYEHLWERRLRVTADA</sequence>
<keyword evidence="1" id="KW-0032">Aminotransferase</keyword>
<dbReference type="SUPFAM" id="SSF52540">
    <property type="entry name" value="P-loop containing nucleoside triphosphate hydrolases"/>
    <property type="match status" value="1"/>
</dbReference>
<proteinExistence type="predicted"/>
<dbReference type="Gene3D" id="3.40.50.300">
    <property type="entry name" value="P-loop containing nucleotide triphosphate hydrolases"/>
    <property type="match status" value="1"/>
</dbReference>
<evidence type="ECO:0000313" key="1">
    <source>
        <dbReference type="EMBL" id="GHF81330.1"/>
    </source>
</evidence>
<dbReference type="PANTHER" id="PTHR48312">
    <property type="match status" value="1"/>
</dbReference>
<keyword evidence="1" id="KW-0808">Transferase</keyword>
<evidence type="ECO:0000313" key="2">
    <source>
        <dbReference type="Proteomes" id="UP000632849"/>
    </source>
</evidence>
<dbReference type="Proteomes" id="UP000632849">
    <property type="component" value="Unassembled WGS sequence"/>
</dbReference>
<dbReference type="Pfam" id="PF19798">
    <property type="entry name" value="Sulfotransfer_5"/>
    <property type="match status" value="1"/>
</dbReference>
<reference evidence="1" key="1">
    <citation type="journal article" date="2014" name="Int. J. Syst. Evol. Microbiol.">
        <title>Complete genome sequence of Corynebacterium casei LMG S-19264T (=DSM 44701T), isolated from a smear-ripened cheese.</title>
        <authorList>
            <consortium name="US DOE Joint Genome Institute (JGI-PGF)"/>
            <person name="Walter F."/>
            <person name="Albersmeier A."/>
            <person name="Kalinowski J."/>
            <person name="Ruckert C."/>
        </authorList>
    </citation>
    <scope>NUCLEOTIDE SEQUENCE</scope>
    <source>
        <strain evidence="1">JCM 4122</strain>
    </source>
</reference>
<gene>
    <name evidence="1" type="ORF">GCM10017667_06310</name>
</gene>
<dbReference type="PANTHER" id="PTHR48312:SF1">
    <property type="entry name" value="SULFOTRANSFERASE"/>
    <property type="match status" value="1"/>
</dbReference>
<comment type="caution">
    <text evidence="1">The sequence shown here is derived from an EMBL/GenBank/DDBJ whole genome shotgun (WGS) entry which is preliminary data.</text>
</comment>
<dbReference type="EMBL" id="BNBE01000001">
    <property type="protein sequence ID" value="GHF81330.1"/>
    <property type="molecule type" value="Genomic_DNA"/>
</dbReference>
<dbReference type="GO" id="GO:0008483">
    <property type="term" value="F:transaminase activity"/>
    <property type="evidence" value="ECO:0007669"/>
    <property type="project" value="UniProtKB-KW"/>
</dbReference>
<protein>
    <submittedName>
        <fullName evidence="1">Branched chain amino acid aminotransferase</fullName>
    </submittedName>
</protein>
<reference evidence="1" key="2">
    <citation type="submission" date="2020-09" db="EMBL/GenBank/DDBJ databases">
        <authorList>
            <person name="Sun Q."/>
            <person name="Ohkuma M."/>
        </authorList>
    </citation>
    <scope>NUCLEOTIDE SEQUENCE</scope>
    <source>
        <strain evidence="1">JCM 4122</strain>
    </source>
</reference>
<dbReference type="RefSeq" id="WP_229915184.1">
    <property type="nucleotide sequence ID" value="NZ_BNBE01000001.1"/>
</dbReference>
<accession>A0A919EHT2</accession>
<organism evidence="1 2">
    <name type="scientific">Streptomyces filamentosus</name>
    <name type="common">Streptomyces roseosporus</name>
    <dbReference type="NCBI Taxonomy" id="67294"/>
    <lineage>
        <taxon>Bacteria</taxon>
        <taxon>Bacillati</taxon>
        <taxon>Actinomycetota</taxon>
        <taxon>Actinomycetes</taxon>
        <taxon>Kitasatosporales</taxon>
        <taxon>Streptomycetaceae</taxon>
        <taxon>Streptomyces</taxon>
    </lineage>
</organism>
<name>A0A919EHT2_STRFL</name>